<dbReference type="PANTHER" id="PTHR20371">
    <property type="entry name" value="ENOLASE-PHOSPHATASE E1"/>
    <property type="match status" value="1"/>
</dbReference>
<dbReference type="SFLD" id="SFLDG01133">
    <property type="entry name" value="C1.5.4:_Enolase-phosphatase_Li"/>
    <property type="match status" value="1"/>
</dbReference>
<keyword evidence="7" id="KW-1185">Reference proteome</keyword>
<evidence type="ECO:0000313" key="6">
    <source>
        <dbReference type="EMBL" id="CAG9803838.1"/>
    </source>
</evidence>
<dbReference type="Gene3D" id="3.40.50.1000">
    <property type="entry name" value="HAD superfamily/HAD-like"/>
    <property type="match status" value="1"/>
</dbReference>
<keyword evidence="3" id="KW-0378">Hydrolase</keyword>
<dbReference type="GO" id="GO:0000287">
    <property type="term" value="F:magnesium ion binding"/>
    <property type="evidence" value="ECO:0007669"/>
    <property type="project" value="InterPro"/>
</dbReference>
<accession>A0A9N9RRZ8</accession>
<evidence type="ECO:0000256" key="2">
    <source>
        <dbReference type="ARBA" id="ARBA00022605"/>
    </source>
</evidence>
<dbReference type="PRINTS" id="PR00413">
    <property type="entry name" value="HADHALOGNASE"/>
</dbReference>
<evidence type="ECO:0000256" key="3">
    <source>
        <dbReference type="ARBA" id="ARBA00022801"/>
    </source>
</evidence>
<organism evidence="6 7">
    <name type="scientific">Chironomus riparius</name>
    <dbReference type="NCBI Taxonomy" id="315576"/>
    <lineage>
        <taxon>Eukaryota</taxon>
        <taxon>Metazoa</taxon>
        <taxon>Ecdysozoa</taxon>
        <taxon>Arthropoda</taxon>
        <taxon>Hexapoda</taxon>
        <taxon>Insecta</taxon>
        <taxon>Pterygota</taxon>
        <taxon>Neoptera</taxon>
        <taxon>Endopterygota</taxon>
        <taxon>Diptera</taxon>
        <taxon>Nematocera</taxon>
        <taxon>Chironomoidea</taxon>
        <taxon>Chironomidae</taxon>
        <taxon>Chironominae</taxon>
        <taxon>Chironomus</taxon>
    </lineage>
</organism>
<dbReference type="SFLD" id="SFLDG01129">
    <property type="entry name" value="C1.5:_HAD__Beta-PGM__Phosphata"/>
    <property type="match status" value="1"/>
</dbReference>
<dbReference type="SUPFAM" id="SSF56784">
    <property type="entry name" value="HAD-like"/>
    <property type="match status" value="1"/>
</dbReference>
<dbReference type="GO" id="GO:0043874">
    <property type="term" value="F:acireductone synthase activity"/>
    <property type="evidence" value="ECO:0007669"/>
    <property type="project" value="InterPro"/>
</dbReference>
<reference evidence="6" key="2">
    <citation type="submission" date="2022-10" db="EMBL/GenBank/DDBJ databases">
        <authorList>
            <consortium name="ENA_rothamsted_submissions"/>
            <consortium name="culmorum"/>
            <person name="King R."/>
        </authorList>
    </citation>
    <scope>NUCLEOTIDE SEQUENCE</scope>
</reference>
<dbReference type="OrthoDB" id="272500at2759"/>
<dbReference type="FunFam" id="3.40.50.1000:FF:000079">
    <property type="entry name" value="Enolase-phosphatase E1"/>
    <property type="match status" value="1"/>
</dbReference>
<sequence>MNIKAIICDIEGTTTSISFVKDTLFKYAYFNCEKFINDNFKEQEIQSIVENLCVEARNDKNEIAESDNVNEYAHNIARYVQQLIDQDRKVSSLKLLQGKIWKYAFESKLVTGHLFEDVLRNFQKWTANGIKIYIYSSGSVEAQKLLFKYSISGDLSAYITDYFDTNVGHKQEPKSYENILNQISFEGKHVLFLSDIPNELFAADHAGIQTLLLRRPNNYEISEDDKSRLSIVDNFDEIKLK</sequence>
<protein>
    <recommendedName>
        <fullName evidence="8">Enolase-phosphatase E1</fullName>
    </recommendedName>
</protein>
<keyword evidence="4" id="KW-0486">Methionine biosynthesis</keyword>
<name>A0A9N9RRZ8_9DIPT</name>
<evidence type="ECO:0000256" key="5">
    <source>
        <dbReference type="ARBA" id="ARBA00023242"/>
    </source>
</evidence>
<dbReference type="PANTHER" id="PTHR20371:SF1">
    <property type="entry name" value="ENOLASE-PHOSPHATASE E1"/>
    <property type="match status" value="1"/>
</dbReference>
<reference evidence="6" key="1">
    <citation type="submission" date="2022-01" db="EMBL/GenBank/DDBJ databases">
        <authorList>
            <person name="King R."/>
        </authorList>
    </citation>
    <scope>NUCLEOTIDE SEQUENCE</scope>
</reference>
<dbReference type="GO" id="GO:0019509">
    <property type="term" value="P:L-methionine salvage from methylthioadenosine"/>
    <property type="evidence" value="ECO:0007669"/>
    <property type="project" value="InterPro"/>
</dbReference>
<evidence type="ECO:0000256" key="4">
    <source>
        <dbReference type="ARBA" id="ARBA00023167"/>
    </source>
</evidence>
<evidence type="ECO:0000313" key="7">
    <source>
        <dbReference type="Proteomes" id="UP001153620"/>
    </source>
</evidence>
<dbReference type="AlphaFoldDB" id="A0A9N9RRZ8"/>
<evidence type="ECO:0008006" key="8">
    <source>
        <dbReference type="Google" id="ProtNLM"/>
    </source>
</evidence>
<keyword evidence="2" id="KW-0028">Amino-acid biosynthesis</keyword>
<dbReference type="SFLD" id="SFLDS00003">
    <property type="entry name" value="Haloacid_Dehalogenase"/>
    <property type="match status" value="1"/>
</dbReference>
<gene>
    <name evidence="6" type="ORF">CHIRRI_LOCUS6734</name>
</gene>
<proteinExistence type="predicted"/>
<dbReference type="CDD" id="cd01629">
    <property type="entry name" value="HAD_EP"/>
    <property type="match status" value="1"/>
</dbReference>
<dbReference type="InterPro" id="IPR023214">
    <property type="entry name" value="HAD_sf"/>
</dbReference>
<dbReference type="Gene3D" id="1.10.720.60">
    <property type="match status" value="1"/>
</dbReference>
<dbReference type="NCBIfam" id="TIGR01549">
    <property type="entry name" value="HAD-SF-IA-v1"/>
    <property type="match status" value="1"/>
</dbReference>
<keyword evidence="1" id="KW-0963">Cytoplasm</keyword>
<keyword evidence="5" id="KW-0539">Nucleus</keyword>
<dbReference type="EMBL" id="OU895878">
    <property type="protein sequence ID" value="CAG9803838.1"/>
    <property type="molecule type" value="Genomic_DNA"/>
</dbReference>
<dbReference type="NCBIfam" id="TIGR01691">
    <property type="entry name" value="enolase-ppase"/>
    <property type="match status" value="1"/>
</dbReference>
<dbReference type="InterPro" id="IPR036412">
    <property type="entry name" value="HAD-like_sf"/>
</dbReference>
<dbReference type="InterPro" id="IPR006439">
    <property type="entry name" value="HAD-SF_hydro_IA"/>
</dbReference>
<dbReference type="InterPro" id="IPR023943">
    <property type="entry name" value="Enolase-ppase_E1"/>
</dbReference>
<dbReference type="SFLD" id="SFLDF00044">
    <property type="entry name" value="enolase-phosphatase"/>
    <property type="match status" value="1"/>
</dbReference>
<dbReference type="Proteomes" id="UP001153620">
    <property type="component" value="Chromosome 2"/>
</dbReference>
<evidence type="ECO:0000256" key="1">
    <source>
        <dbReference type="ARBA" id="ARBA00022490"/>
    </source>
</evidence>
<dbReference type="Pfam" id="PF00702">
    <property type="entry name" value="Hydrolase"/>
    <property type="match status" value="1"/>
</dbReference>